<proteinExistence type="predicted"/>
<sequence length="48" mass="5544">MNSVELGSEYRFTILLLYEMLLRMSRYTLSPPSGAKLVFNFTNQLELG</sequence>
<keyword evidence="1" id="KW-0614">Plasmid</keyword>
<reference evidence="1 2" key="1">
    <citation type="journal article" date="2010" name="PLoS ONE">
        <title>Genome erosion in a nitrogen-fixing vertically transmitted endosymbiotic multicellular cyanobacterium.</title>
        <authorList>
            <person name="Ran L."/>
            <person name="Larsson J."/>
            <person name="Vigil-Stenman T."/>
            <person name="Nylander J.A."/>
            <person name="Ininbergs K."/>
            <person name="Zheng W.W."/>
            <person name="Lapidus A."/>
            <person name="Lowry S."/>
            <person name="Haselkorn R."/>
            <person name="Bergman B."/>
        </authorList>
    </citation>
    <scope>NUCLEOTIDE SEQUENCE [LARGE SCALE GENOMIC DNA]</scope>
    <source>
        <strain evidence="2">0708</strain>
        <plasmid evidence="2">Plasmid pAzo01</plasmid>
    </source>
</reference>
<protein>
    <submittedName>
        <fullName evidence="1">Uncharacterized protein</fullName>
    </submittedName>
</protein>
<dbReference type="HOGENOM" id="CLU_3155511_0_0_3"/>
<evidence type="ECO:0000313" key="1">
    <source>
        <dbReference type="EMBL" id="ADI66297.1"/>
    </source>
</evidence>
<dbReference type="AlphaFoldDB" id="D7E5N8"/>
<accession>D7E5N8</accession>
<dbReference type="Proteomes" id="UP000001511">
    <property type="component" value="Plasmid pAzo01"/>
</dbReference>
<dbReference type="KEGG" id="naz:Aazo_5306"/>
<name>D7E5N8_NOSA0</name>
<geneLocation type="plasmid" evidence="1 2">
    <name>pAzo01</name>
</geneLocation>
<dbReference type="EMBL" id="CP002060">
    <property type="protein sequence ID" value="ADI66297.1"/>
    <property type="molecule type" value="Genomic_DNA"/>
</dbReference>
<evidence type="ECO:0000313" key="2">
    <source>
        <dbReference type="Proteomes" id="UP000001511"/>
    </source>
</evidence>
<keyword evidence="2" id="KW-1185">Reference proteome</keyword>
<organism evidence="1 2">
    <name type="scientific">Nostoc azollae (strain 0708)</name>
    <name type="common">Anabaena azollae (strain 0708)</name>
    <dbReference type="NCBI Taxonomy" id="551115"/>
    <lineage>
        <taxon>Bacteria</taxon>
        <taxon>Bacillati</taxon>
        <taxon>Cyanobacteriota</taxon>
        <taxon>Cyanophyceae</taxon>
        <taxon>Nostocales</taxon>
        <taxon>Nostocaceae</taxon>
        <taxon>Trichormus</taxon>
    </lineage>
</organism>
<gene>
    <name evidence="1" type="ordered locus">Aazo_5306</name>
</gene>